<dbReference type="EMBL" id="AOLN01000017">
    <property type="protein sequence ID" value="ELZ92979.1"/>
    <property type="molecule type" value="Genomic_DNA"/>
</dbReference>
<accession>M0IC17</accession>
<protein>
    <recommendedName>
        <fullName evidence="1">DUF8053 domain-containing protein</fullName>
    </recommendedName>
</protein>
<name>M0IC17_9EURY</name>
<evidence type="ECO:0000259" key="1">
    <source>
        <dbReference type="Pfam" id="PF26227"/>
    </source>
</evidence>
<dbReference type="PATRIC" id="fig|662479.7.peg.2571"/>
<sequence>MADGLSTMVFRKLRNHDGTPLVALDRDDLVLDGVISADEEDREDQNMHVQRLGKGVYVVRPVPEDGPMQPLHETELLQGLVK</sequence>
<organism evidence="2 3">
    <name type="scientific">Haloferax mucosum ATCC BAA-1512</name>
    <dbReference type="NCBI Taxonomy" id="662479"/>
    <lineage>
        <taxon>Archaea</taxon>
        <taxon>Methanobacteriati</taxon>
        <taxon>Methanobacteriota</taxon>
        <taxon>Stenosarchaea group</taxon>
        <taxon>Halobacteria</taxon>
        <taxon>Halobacteriales</taxon>
        <taxon>Haloferacaceae</taxon>
        <taxon>Haloferax</taxon>
    </lineage>
</organism>
<dbReference type="AlphaFoldDB" id="M0IC17"/>
<comment type="caution">
    <text evidence="2">The sequence shown here is derived from an EMBL/GenBank/DDBJ whole genome shotgun (WGS) entry which is preliminary data.</text>
</comment>
<dbReference type="Proteomes" id="UP000011550">
    <property type="component" value="Unassembled WGS sequence"/>
</dbReference>
<dbReference type="Pfam" id="PF26227">
    <property type="entry name" value="DUF8053"/>
    <property type="match status" value="1"/>
</dbReference>
<feature type="domain" description="DUF8053" evidence="1">
    <location>
        <begin position="10"/>
        <end position="62"/>
    </location>
</feature>
<reference evidence="2 3" key="1">
    <citation type="journal article" date="2014" name="PLoS Genet.">
        <title>Phylogenetically driven sequencing of extremely halophilic archaea reveals strategies for static and dynamic osmo-response.</title>
        <authorList>
            <person name="Becker E.A."/>
            <person name="Seitzer P.M."/>
            <person name="Tritt A."/>
            <person name="Larsen D."/>
            <person name="Krusor M."/>
            <person name="Yao A.I."/>
            <person name="Wu D."/>
            <person name="Madern D."/>
            <person name="Eisen J.A."/>
            <person name="Darling A.E."/>
            <person name="Facciotti M.T."/>
        </authorList>
    </citation>
    <scope>NUCLEOTIDE SEQUENCE [LARGE SCALE GENOMIC DNA]</scope>
    <source>
        <strain evidence="2 3">ATCC BAA-1512</strain>
    </source>
</reference>
<proteinExistence type="predicted"/>
<gene>
    <name evidence="2" type="ORF">C440_12699</name>
</gene>
<keyword evidence="3" id="KW-1185">Reference proteome</keyword>
<evidence type="ECO:0000313" key="3">
    <source>
        <dbReference type="Proteomes" id="UP000011550"/>
    </source>
</evidence>
<dbReference type="InterPro" id="IPR058366">
    <property type="entry name" value="DUF8053"/>
</dbReference>
<evidence type="ECO:0000313" key="2">
    <source>
        <dbReference type="EMBL" id="ELZ92979.1"/>
    </source>
</evidence>